<comment type="function">
    <text evidence="1">Involved in peptidoglycan biosynthesis. Transports lipid-linked peptidoglycan precursors from the inner to the outer leaflet of the cytoplasmic membrane.</text>
</comment>
<comment type="subcellular location">
    <subcellularLocation>
        <location evidence="1">Cell membrane</location>
        <topology evidence="1">Multi-pass membrane protein</topology>
    </subcellularLocation>
</comment>
<evidence type="ECO:0000256" key="1">
    <source>
        <dbReference type="HAMAP-Rule" id="MF_02077"/>
    </source>
</evidence>
<proteinExistence type="inferred from homology"/>
<feature type="transmembrane region" description="Helical" evidence="1">
    <location>
        <begin position="193"/>
        <end position="215"/>
    </location>
</feature>
<reference evidence="2 3" key="1">
    <citation type="submission" date="2022-12" db="EMBL/GenBank/DDBJ databases">
        <title>Draft genome sequence of Paenibacillus sp. dW9.</title>
        <authorList>
            <person name="Choi E.-W."/>
            <person name="Kim D.-U."/>
        </authorList>
    </citation>
    <scope>NUCLEOTIDE SEQUENCE [LARGE SCALE GENOMIC DNA]</scope>
    <source>
        <strain evidence="3">dW9</strain>
    </source>
</reference>
<dbReference type="Proteomes" id="UP001527882">
    <property type="component" value="Unassembled WGS sequence"/>
</dbReference>
<evidence type="ECO:0000313" key="2">
    <source>
        <dbReference type="EMBL" id="MCZ8517698.1"/>
    </source>
</evidence>
<organism evidence="2 3">
    <name type="scientific">Paenibacillus gyeongsangnamensis</name>
    <dbReference type="NCBI Taxonomy" id="3388067"/>
    <lineage>
        <taxon>Bacteria</taxon>
        <taxon>Bacillati</taxon>
        <taxon>Bacillota</taxon>
        <taxon>Bacilli</taxon>
        <taxon>Bacillales</taxon>
        <taxon>Paenibacillaceae</taxon>
        <taxon>Paenibacillus</taxon>
    </lineage>
</organism>
<gene>
    <name evidence="1" type="primary">amj</name>
    <name evidence="2" type="ORF">O9H85_36390</name>
</gene>
<accession>A0ABT4QLF8</accession>
<keyword evidence="1" id="KW-0812">Transmembrane</keyword>
<feature type="transmembrane region" description="Helical" evidence="1">
    <location>
        <begin position="77"/>
        <end position="100"/>
    </location>
</feature>
<comment type="caution">
    <text evidence="1">Lacks conserved residue(s) required for the propagation of feature annotation.</text>
</comment>
<sequence length="265" mass="28844">MMMLIITCMLTFVIYASETLSYAVRLGGVRARKLAVALSLTGVIVLVSRTSNMVQGITTGHMVDAAISDPSMPLETWFHFIILSASGGTLLSIALFPTAVRLAVRLISKLEAAGSIPRMVATSVTVEQLRQVKHHVRYPRLEMLKRLRAGGIPKRLLLVNAAVTGIYTVGVLCSLFASTLIPEHRMTASMSSGLINGIATILLTVFVDPQVALLMDKAMNEKGHTEDMSKMFGLLMLSRWAGTLLAQVLLLPGAYLIFWLVKVFT</sequence>
<dbReference type="RefSeq" id="WP_269886226.1">
    <property type="nucleotide sequence ID" value="NZ_JAQAGZ010000048.1"/>
</dbReference>
<dbReference type="HAMAP" id="MF_02077">
    <property type="entry name" value="Amj_flippase"/>
    <property type="match status" value="1"/>
</dbReference>
<comment type="pathway">
    <text evidence="1">Cell wall biogenesis; peptidoglycan biosynthesis.</text>
</comment>
<dbReference type="Pfam" id="PF10997">
    <property type="entry name" value="Amj"/>
    <property type="match status" value="1"/>
</dbReference>
<keyword evidence="1" id="KW-0813">Transport</keyword>
<keyword evidence="1" id="KW-0573">Peptidoglycan synthesis</keyword>
<keyword evidence="1" id="KW-0133">Cell shape</keyword>
<protein>
    <recommendedName>
        <fullName evidence="1">Lipid II flippase Amj</fullName>
    </recommendedName>
</protein>
<keyword evidence="1" id="KW-0472">Membrane</keyword>
<feature type="transmembrane region" description="Helical" evidence="1">
    <location>
        <begin position="156"/>
        <end position="181"/>
    </location>
</feature>
<dbReference type="EMBL" id="JAQAGZ010000048">
    <property type="protein sequence ID" value="MCZ8517698.1"/>
    <property type="molecule type" value="Genomic_DNA"/>
</dbReference>
<dbReference type="InterPro" id="IPR021260">
    <property type="entry name" value="Amj"/>
</dbReference>
<keyword evidence="1" id="KW-0961">Cell wall biogenesis/degradation</keyword>
<comment type="similarity">
    <text evidence="1">Belongs to the Amj family.</text>
</comment>
<keyword evidence="1" id="KW-1133">Transmembrane helix</keyword>
<evidence type="ECO:0000313" key="3">
    <source>
        <dbReference type="Proteomes" id="UP001527882"/>
    </source>
</evidence>
<feature type="transmembrane region" description="Helical" evidence="1">
    <location>
        <begin position="236"/>
        <end position="261"/>
    </location>
</feature>
<keyword evidence="3" id="KW-1185">Reference proteome</keyword>
<keyword evidence="1" id="KW-1003">Cell membrane</keyword>
<comment type="caution">
    <text evidence="2">The sequence shown here is derived from an EMBL/GenBank/DDBJ whole genome shotgun (WGS) entry which is preliminary data.</text>
</comment>
<name>A0ABT4QLF8_9BACL</name>